<protein>
    <recommendedName>
        <fullName evidence="4">ABC transporter substrate-binding protein</fullName>
    </recommendedName>
</protein>
<evidence type="ECO:0000313" key="2">
    <source>
        <dbReference type="EMBL" id="MDN4175007.1"/>
    </source>
</evidence>
<organism evidence="2 3">
    <name type="scientific">Nocardioides oceani</name>
    <dbReference type="NCBI Taxonomy" id="3058369"/>
    <lineage>
        <taxon>Bacteria</taxon>
        <taxon>Bacillati</taxon>
        <taxon>Actinomycetota</taxon>
        <taxon>Actinomycetes</taxon>
        <taxon>Propionibacteriales</taxon>
        <taxon>Nocardioidaceae</taxon>
        <taxon>Nocardioides</taxon>
    </lineage>
</organism>
<reference evidence="2" key="1">
    <citation type="submission" date="2023-06" db="EMBL/GenBank/DDBJ databases">
        <title>Draft genome sequence of Nocardioides sp. SOB77.</title>
        <authorList>
            <person name="Zhang G."/>
        </authorList>
    </citation>
    <scope>NUCLEOTIDE SEQUENCE</scope>
    <source>
        <strain evidence="2">SOB77</strain>
    </source>
</reference>
<keyword evidence="1" id="KW-0732">Signal</keyword>
<dbReference type="PROSITE" id="PS51257">
    <property type="entry name" value="PROKAR_LIPOPROTEIN"/>
    <property type="match status" value="1"/>
</dbReference>
<comment type="caution">
    <text evidence="2">The sequence shown here is derived from an EMBL/GenBank/DDBJ whole genome shotgun (WGS) entry which is preliminary data.</text>
</comment>
<dbReference type="Proteomes" id="UP001168620">
    <property type="component" value="Unassembled WGS sequence"/>
</dbReference>
<proteinExistence type="predicted"/>
<feature type="chain" id="PRO_5045172922" description="ABC transporter substrate-binding protein" evidence="1">
    <location>
        <begin position="22"/>
        <end position="402"/>
    </location>
</feature>
<dbReference type="Gene3D" id="3.40.190.10">
    <property type="entry name" value="Periplasmic binding protein-like II"/>
    <property type="match status" value="1"/>
</dbReference>
<evidence type="ECO:0000313" key="3">
    <source>
        <dbReference type="Proteomes" id="UP001168620"/>
    </source>
</evidence>
<name>A0ABT8FKV3_9ACTN</name>
<evidence type="ECO:0000256" key="1">
    <source>
        <dbReference type="SAM" id="SignalP"/>
    </source>
</evidence>
<sequence length="402" mass="42238">MYRRSRTAALATVAVLSLALAACGDDGGSASEGGASADGAADTGSALDLADVCPATVVMQQDWQPEAEHGAMYHLVGEGYTVDTDKKTVTGPLVAEGVDTGVDIEVRSGGPAVNFQPVPALMYLDKDILVGAVNTDAAIAAPDQPTVALTSQLTNSPQVLMWDPESQDGAETIEEAAADGDPIVTAGELIPGLLASKGIIDPAQSDQSYEGTPQRFVSDPTILQQGFATAEPYVYEEEIPQWGKPVGFQLLSEVGYSIYPEPLAVRADDVEAEADCLEKLVPIMQQSQIDYLEDPGHANAVIVDIVEQYQTGWTYSEGVAEFAAEQMKALDIVTDDPASGVFGKLDPERMQQIVDTFVPILVEAGTLKNDDVDPESLYTNEFIDESISLGSGGTGGSGDSGE</sequence>
<dbReference type="RefSeq" id="WP_300954113.1">
    <property type="nucleotide sequence ID" value="NZ_JAUHJQ010000009.1"/>
</dbReference>
<dbReference type="EMBL" id="JAUHJQ010000009">
    <property type="protein sequence ID" value="MDN4175007.1"/>
    <property type="molecule type" value="Genomic_DNA"/>
</dbReference>
<feature type="signal peptide" evidence="1">
    <location>
        <begin position="1"/>
        <end position="21"/>
    </location>
</feature>
<gene>
    <name evidence="2" type="ORF">QWY28_18735</name>
</gene>
<keyword evidence="3" id="KW-1185">Reference proteome</keyword>
<evidence type="ECO:0008006" key="4">
    <source>
        <dbReference type="Google" id="ProtNLM"/>
    </source>
</evidence>
<accession>A0ABT8FKV3</accession>